<name>A0ABS5NWA4_9BACI</name>
<comment type="caution">
    <text evidence="2">The sequence shown here is derived from an EMBL/GenBank/DDBJ whole genome shotgun (WGS) entry which is preliminary data.</text>
</comment>
<gene>
    <name evidence="2" type="ORF">KHA94_18310</name>
</gene>
<evidence type="ECO:0000313" key="3">
    <source>
        <dbReference type="Proteomes" id="UP000681027"/>
    </source>
</evidence>
<evidence type="ECO:0000313" key="2">
    <source>
        <dbReference type="EMBL" id="MBS4192122.1"/>
    </source>
</evidence>
<keyword evidence="1" id="KW-1133">Transmembrane helix</keyword>
<keyword evidence="1" id="KW-0812">Transmembrane</keyword>
<organism evidence="2 3">
    <name type="scientific">Cytobacillus citreus</name>
    <dbReference type="NCBI Taxonomy" id="2833586"/>
    <lineage>
        <taxon>Bacteria</taxon>
        <taxon>Bacillati</taxon>
        <taxon>Bacillota</taxon>
        <taxon>Bacilli</taxon>
        <taxon>Bacillales</taxon>
        <taxon>Bacillaceae</taxon>
        <taxon>Cytobacillus</taxon>
    </lineage>
</organism>
<dbReference type="Proteomes" id="UP000681027">
    <property type="component" value="Unassembled WGS sequence"/>
</dbReference>
<dbReference type="RefSeq" id="WP_213103567.1">
    <property type="nucleotide sequence ID" value="NZ_JAGYPM010000004.1"/>
</dbReference>
<accession>A0ABS5NWA4</accession>
<dbReference type="EMBL" id="JAGYPM010000004">
    <property type="protein sequence ID" value="MBS4192122.1"/>
    <property type="molecule type" value="Genomic_DNA"/>
</dbReference>
<keyword evidence="1" id="KW-0472">Membrane</keyword>
<proteinExistence type="predicted"/>
<feature type="transmembrane region" description="Helical" evidence="1">
    <location>
        <begin position="6"/>
        <end position="26"/>
    </location>
</feature>
<evidence type="ECO:0008006" key="4">
    <source>
        <dbReference type="Google" id="ProtNLM"/>
    </source>
</evidence>
<protein>
    <recommendedName>
        <fullName evidence="4">YtzI protein</fullName>
    </recommendedName>
</protein>
<sequence>MVLMLITTIGFVISLGIVGILLFYFINNATNQEHSSSIDPIPQNEDFEKKD</sequence>
<reference evidence="2 3" key="1">
    <citation type="submission" date="2021-05" db="EMBL/GenBank/DDBJ databases">
        <title>Novel Bacillus species.</title>
        <authorList>
            <person name="Liu G."/>
        </authorList>
    </citation>
    <scope>NUCLEOTIDE SEQUENCE [LARGE SCALE GENOMIC DNA]</scope>
    <source>
        <strain evidence="2 3">FJAT-49705</strain>
    </source>
</reference>
<evidence type="ECO:0000256" key="1">
    <source>
        <dbReference type="SAM" id="Phobius"/>
    </source>
</evidence>
<keyword evidence="3" id="KW-1185">Reference proteome</keyword>